<protein>
    <submittedName>
        <fullName evidence="1">Uncharacterized protein</fullName>
    </submittedName>
</protein>
<proteinExistence type="predicted"/>
<evidence type="ECO:0000313" key="1">
    <source>
        <dbReference type="EMBL" id="GAA0966889.1"/>
    </source>
</evidence>
<organism evidence="1 2">
    <name type="scientific">Streptomyces rhizosphaericus</name>
    <dbReference type="NCBI Taxonomy" id="114699"/>
    <lineage>
        <taxon>Bacteria</taxon>
        <taxon>Bacillati</taxon>
        <taxon>Actinomycetota</taxon>
        <taxon>Actinomycetes</taxon>
        <taxon>Kitasatosporales</taxon>
        <taxon>Streptomycetaceae</taxon>
        <taxon>Streptomyces</taxon>
        <taxon>Streptomyces violaceusniger group</taxon>
    </lineage>
</organism>
<reference evidence="1 2" key="1">
    <citation type="journal article" date="2019" name="Int. J. Syst. Evol. Microbiol.">
        <title>The Global Catalogue of Microorganisms (GCM) 10K type strain sequencing project: providing services to taxonomists for standard genome sequencing and annotation.</title>
        <authorList>
            <consortium name="The Broad Institute Genomics Platform"/>
            <consortium name="The Broad Institute Genome Sequencing Center for Infectious Disease"/>
            <person name="Wu L."/>
            <person name="Ma J."/>
        </authorList>
    </citation>
    <scope>NUCLEOTIDE SEQUENCE [LARGE SCALE GENOMIC DNA]</scope>
    <source>
        <strain evidence="1 2">JCM 11445</strain>
    </source>
</reference>
<dbReference type="Proteomes" id="UP001500033">
    <property type="component" value="Unassembled WGS sequence"/>
</dbReference>
<evidence type="ECO:0000313" key="2">
    <source>
        <dbReference type="Proteomes" id="UP001500033"/>
    </source>
</evidence>
<name>A0ABN1RX37_9ACTN</name>
<accession>A0ABN1RX37</accession>
<dbReference type="EMBL" id="BAAAIE010000001">
    <property type="protein sequence ID" value="GAA0966889.1"/>
    <property type="molecule type" value="Genomic_DNA"/>
</dbReference>
<keyword evidence="2" id="KW-1185">Reference proteome</keyword>
<sequence>MSWLIRVSDREPPTRLRRTVAPSRPSVNNVAGNSQVLVCSRSRTATAVATASVTTHGSARISPSGILSPAADPARFLALVEEFTQATSPADGSREHWRLLVEGEPGRTPDDPHGAVNRALEREFREASERSAT</sequence>
<gene>
    <name evidence="1" type="ORF">GCM10009576_000290</name>
</gene>
<comment type="caution">
    <text evidence="1">The sequence shown here is derived from an EMBL/GenBank/DDBJ whole genome shotgun (WGS) entry which is preliminary data.</text>
</comment>